<dbReference type="VEuPathDB" id="FungiDB:F4678DRAFT_185049"/>
<dbReference type="AlphaFoldDB" id="A0A9W8NB15"/>
<organism evidence="2 3">
    <name type="scientific">Xylaria arbuscula</name>
    <dbReference type="NCBI Taxonomy" id="114810"/>
    <lineage>
        <taxon>Eukaryota</taxon>
        <taxon>Fungi</taxon>
        <taxon>Dikarya</taxon>
        <taxon>Ascomycota</taxon>
        <taxon>Pezizomycotina</taxon>
        <taxon>Sordariomycetes</taxon>
        <taxon>Xylariomycetidae</taxon>
        <taxon>Xylariales</taxon>
        <taxon>Xylariaceae</taxon>
        <taxon>Xylaria</taxon>
    </lineage>
</organism>
<accession>A0A9W8NB15</accession>
<proteinExistence type="predicted"/>
<keyword evidence="1" id="KW-1133">Transmembrane helix</keyword>
<evidence type="ECO:0000313" key="2">
    <source>
        <dbReference type="EMBL" id="KAJ3566258.1"/>
    </source>
</evidence>
<sequence length="252" mass="27537">MVNKVLAAFIGVDLIFAITGAILVGFSVIVKNTCFDPPTSGHEAARDLLYQQFPLTGEQRNLRVRMERRAYARLATNICRCFAAGIGNGIFTFVAFIATLPALATNSRSWLKVAICLVVVDALFTLIIGLDLWIFTLRIKETFSPLWSAQTPEVQSLMQGAFNCCGYFNSTSPAFHTDATCPSPATAALMTGCATPVTRFSNTFVDNIFTAVFGVVGVDAVLIVAALCLLKERKEMERYRHIDEKTGARGTF</sequence>
<keyword evidence="3" id="KW-1185">Reference proteome</keyword>
<protein>
    <recommendedName>
        <fullName evidence="4">Tetraspanin</fullName>
    </recommendedName>
</protein>
<feature type="transmembrane region" description="Helical" evidence="1">
    <location>
        <begin position="7"/>
        <end position="30"/>
    </location>
</feature>
<gene>
    <name evidence="2" type="ORF">NPX13_g7204</name>
</gene>
<keyword evidence="1" id="KW-0812">Transmembrane</keyword>
<comment type="caution">
    <text evidence="2">The sequence shown here is derived from an EMBL/GenBank/DDBJ whole genome shotgun (WGS) entry which is preliminary data.</text>
</comment>
<feature type="transmembrane region" description="Helical" evidence="1">
    <location>
        <begin position="110"/>
        <end position="135"/>
    </location>
</feature>
<dbReference type="EMBL" id="JANPWZ010001378">
    <property type="protein sequence ID" value="KAJ3566258.1"/>
    <property type="molecule type" value="Genomic_DNA"/>
</dbReference>
<evidence type="ECO:0000313" key="3">
    <source>
        <dbReference type="Proteomes" id="UP001148614"/>
    </source>
</evidence>
<feature type="transmembrane region" description="Helical" evidence="1">
    <location>
        <begin position="208"/>
        <end position="230"/>
    </location>
</feature>
<name>A0A9W8NB15_9PEZI</name>
<evidence type="ECO:0000256" key="1">
    <source>
        <dbReference type="SAM" id="Phobius"/>
    </source>
</evidence>
<evidence type="ECO:0008006" key="4">
    <source>
        <dbReference type="Google" id="ProtNLM"/>
    </source>
</evidence>
<reference evidence="2" key="1">
    <citation type="submission" date="2022-07" db="EMBL/GenBank/DDBJ databases">
        <title>Genome Sequence of Xylaria arbuscula.</title>
        <authorList>
            <person name="Buettner E."/>
        </authorList>
    </citation>
    <scope>NUCLEOTIDE SEQUENCE</scope>
    <source>
        <strain evidence="2">VT107</strain>
    </source>
</reference>
<keyword evidence="1" id="KW-0472">Membrane</keyword>
<feature type="transmembrane region" description="Helical" evidence="1">
    <location>
        <begin position="82"/>
        <end position="103"/>
    </location>
</feature>
<dbReference type="Proteomes" id="UP001148614">
    <property type="component" value="Unassembled WGS sequence"/>
</dbReference>